<feature type="domain" description="Fibronectin type-III" evidence="1">
    <location>
        <begin position="1"/>
        <end position="84"/>
    </location>
</feature>
<accession>A0A6M3L5G2</accession>
<dbReference type="SUPFAM" id="SSF49265">
    <property type="entry name" value="Fibronectin type III"/>
    <property type="match status" value="1"/>
</dbReference>
<dbReference type="Gene3D" id="2.60.40.10">
    <property type="entry name" value="Immunoglobulins"/>
    <property type="match status" value="1"/>
</dbReference>
<gene>
    <name evidence="2" type="ORF">MM415B02748_0002</name>
</gene>
<dbReference type="AlphaFoldDB" id="A0A6M3L5G2"/>
<evidence type="ECO:0000313" key="2">
    <source>
        <dbReference type="EMBL" id="QJA88505.1"/>
    </source>
</evidence>
<protein>
    <recommendedName>
        <fullName evidence="1">Fibronectin type-III domain-containing protein</fullName>
    </recommendedName>
</protein>
<dbReference type="CDD" id="cd00063">
    <property type="entry name" value="FN3"/>
    <property type="match status" value="1"/>
</dbReference>
<dbReference type="InterPro" id="IPR003961">
    <property type="entry name" value="FN3_dom"/>
</dbReference>
<reference evidence="2" key="1">
    <citation type="submission" date="2020-03" db="EMBL/GenBank/DDBJ databases">
        <title>The deep terrestrial virosphere.</title>
        <authorList>
            <person name="Holmfeldt K."/>
            <person name="Nilsson E."/>
            <person name="Simone D."/>
            <person name="Lopez-Fernandez M."/>
            <person name="Wu X."/>
            <person name="de Brujin I."/>
            <person name="Lundin D."/>
            <person name="Andersson A."/>
            <person name="Bertilsson S."/>
            <person name="Dopson M."/>
        </authorList>
    </citation>
    <scope>NUCLEOTIDE SEQUENCE</scope>
    <source>
        <strain evidence="2">MM415B02748</strain>
    </source>
</reference>
<dbReference type="InterPro" id="IPR036116">
    <property type="entry name" value="FN3_sf"/>
</dbReference>
<dbReference type="PROSITE" id="PS50853">
    <property type="entry name" value="FN3"/>
    <property type="match status" value="1"/>
</dbReference>
<sequence>MSISAWCIAAPRAVWDASAGATGYTLYYTDGTTEYHASTMATEMPLSELNLVPGSEYTFTVTAYNDLGESGRSNAVTWTMTAYGPPADKKPIKITIPSGVTVTITAE</sequence>
<organism evidence="2">
    <name type="scientific">viral metagenome</name>
    <dbReference type="NCBI Taxonomy" id="1070528"/>
    <lineage>
        <taxon>unclassified sequences</taxon>
        <taxon>metagenomes</taxon>
        <taxon>organismal metagenomes</taxon>
    </lineage>
</organism>
<evidence type="ECO:0000259" key="1">
    <source>
        <dbReference type="PROSITE" id="PS50853"/>
    </source>
</evidence>
<proteinExistence type="predicted"/>
<dbReference type="Pfam" id="PF00041">
    <property type="entry name" value="fn3"/>
    <property type="match status" value="1"/>
</dbReference>
<name>A0A6M3L5G2_9ZZZZ</name>
<dbReference type="EMBL" id="MT142784">
    <property type="protein sequence ID" value="QJA88505.1"/>
    <property type="molecule type" value="Genomic_DNA"/>
</dbReference>
<dbReference type="InterPro" id="IPR013783">
    <property type="entry name" value="Ig-like_fold"/>
</dbReference>